<feature type="chain" id="PRO_5035920974" evidence="1">
    <location>
        <begin position="21"/>
        <end position="59"/>
    </location>
</feature>
<dbReference type="AlphaFoldDB" id="A0A8T0HR70"/>
<dbReference type="Proteomes" id="UP000822688">
    <property type="component" value="Chromosome V"/>
</dbReference>
<dbReference type="EMBL" id="CM026426">
    <property type="protein sequence ID" value="KAG0573480.1"/>
    <property type="molecule type" value="Genomic_DNA"/>
</dbReference>
<proteinExistence type="predicted"/>
<keyword evidence="1" id="KW-0732">Signal</keyword>
<keyword evidence="3" id="KW-1185">Reference proteome</keyword>
<feature type="signal peptide" evidence="1">
    <location>
        <begin position="1"/>
        <end position="20"/>
    </location>
</feature>
<accession>A0A8T0HR70</accession>
<evidence type="ECO:0000313" key="2">
    <source>
        <dbReference type="EMBL" id="KAG0573480.1"/>
    </source>
</evidence>
<gene>
    <name evidence="2" type="ORF">KC19_VG182200</name>
</gene>
<reference evidence="2" key="1">
    <citation type="submission" date="2020-06" db="EMBL/GenBank/DDBJ databases">
        <title>WGS assembly of Ceratodon purpureus strain R40.</title>
        <authorList>
            <person name="Carey S.B."/>
            <person name="Jenkins J."/>
            <person name="Shu S."/>
            <person name="Lovell J.T."/>
            <person name="Sreedasyam A."/>
            <person name="Maumus F."/>
            <person name="Tiley G.P."/>
            <person name="Fernandez-Pozo N."/>
            <person name="Barry K."/>
            <person name="Chen C."/>
            <person name="Wang M."/>
            <person name="Lipzen A."/>
            <person name="Daum C."/>
            <person name="Saski C.A."/>
            <person name="Payton A.C."/>
            <person name="Mcbreen J.C."/>
            <person name="Conrad R.E."/>
            <person name="Kollar L.M."/>
            <person name="Olsson S."/>
            <person name="Huttunen S."/>
            <person name="Landis J.B."/>
            <person name="Wickett N.J."/>
            <person name="Johnson M.G."/>
            <person name="Rensing S.A."/>
            <person name="Grimwood J."/>
            <person name="Schmutz J."/>
            <person name="Mcdaniel S.F."/>
        </authorList>
    </citation>
    <scope>NUCLEOTIDE SEQUENCE</scope>
    <source>
        <strain evidence="2">R40</strain>
    </source>
</reference>
<comment type="caution">
    <text evidence="2">The sequence shown here is derived from an EMBL/GenBank/DDBJ whole genome shotgun (WGS) entry which is preliminary data.</text>
</comment>
<evidence type="ECO:0000313" key="3">
    <source>
        <dbReference type="Proteomes" id="UP000822688"/>
    </source>
</evidence>
<sequence length="59" mass="6809">MRKLFYWLVLLQCVHGPTTCLILPDCSPMSSKRFRVSMHCSRDITNNLSTMVTVDSLMM</sequence>
<evidence type="ECO:0000256" key="1">
    <source>
        <dbReference type="SAM" id="SignalP"/>
    </source>
</evidence>
<protein>
    <submittedName>
        <fullName evidence="2">Uncharacterized protein</fullName>
    </submittedName>
</protein>
<name>A0A8T0HR70_CERPU</name>
<organism evidence="2 3">
    <name type="scientific">Ceratodon purpureus</name>
    <name type="common">Fire moss</name>
    <name type="synonym">Dicranum purpureum</name>
    <dbReference type="NCBI Taxonomy" id="3225"/>
    <lineage>
        <taxon>Eukaryota</taxon>
        <taxon>Viridiplantae</taxon>
        <taxon>Streptophyta</taxon>
        <taxon>Embryophyta</taxon>
        <taxon>Bryophyta</taxon>
        <taxon>Bryophytina</taxon>
        <taxon>Bryopsida</taxon>
        <taxon>Dicranidae</taxon>
        <taxon>Pseudoditrichales</taxon>
        <taxon>Ditrichaceae</taxon>
        <taxon>Ceratodon</taxon>
    </lineage>
</organism>